<comment type="caution">
    <text evidence="1">The sequence shown here is derived from an EMBL/GenBank/DDBJ whole genome shotgun (WGS) entry which is preliminary data.</text>
</comment>
<evidence type="ECO:0000313" key="1">
    <source>
        <dbReference type="EMBL" id="KAJ7625776.1"/>
    </source>
</evidence>
<organism evidence="1 2">
    <name type="scientific">Roridomyces roridus</name>
    <dbReference type="NCBI Taxonomy" id="1738132"/>
    <lineage>
        <taxon>Eukaryota</taxon>
        <taxon>Fungi</taxon>
        <taxon>Dikarya</taxon>
        <taxon>Basidiomycota</taxon>
        <taxon>Agaricomycotina</taxon>
        <taxon>Agaricomycetes</taxon>
        <taxon>Agaricomycetidae</taxon>
        <taxon>Agaricales</taxon>
        <taxon>Marasmiineae</taxon>
        <taxon>Mycenaceae</taxon>
        <taxon>Roridomyces</taxon>
    </lineage>
</organism>
<dbReference type="Proteomes" id="UP001221142">
    <property type="component" value="Unassembled WGS sequence"/>
</dbReference>
<dbReference type="SUPFAM" id="SSF52058">
    <property type="entry name" value="L domain-like"/>
    <property type="match status" value="1"/>
</dbReference>
<evidence type="ECO:0000313" key="2">
    <source>
        <dbReference type="Proteomes" id="UP001221142"/>
    </source>
</evidence>
<evidence type="ECO:0008006" key="3">
    <source>
        <dbReference type="Google" id="ProtNLM"/>
    </source>
</evidence>
<dbReference type="PANTHER" id="PTHR38926">
    <property type="entry name" value="F-BOX DOMAIN CONTAINING PROTEIN, EXPRESSED"/>
    <property type="match status" value="1"/>
</dbReference>
<proteinExistence type="predicted"/>
<protein>
    <recommendedName>
        <fullName evidence="3">F-box domain-containing protein</fullName>
    </recommendedName>
</protein>
<keyword evidence="2" id="KW-1185">Reference proteome</keyword>
<reference evidence="1" key="1">
    <citation type="submission" date="2023-03" db="EMBL/GenBank/DDBJ databases">
        <title>Massive genome expansion in bonnet fungi (Mycena s.s.) driven by repeated elements and novel gene families across ecological guilds.</title>
        <authorList>
            <consortium name="Lawrence Berkeley National Laboratory"/>
            <person name="Harder C.B."/>
            <person name="Miyauchi S."/>
            <person name="Viragh M."/>
            <person name="Kuo A."/>
            <person name="Thoen E."/>
            <person name="Andreopoulos B."/>
            <person name="Lu D."/>
            <person name="Skrede I."/>
            <person name="Drula E."/>
            <person name="Henrissat B."/>
            <person name="Morin E."/>
            <person name="Kohler A."/>
            <person name="Barry K."/>
            <person name="LaButti K."/>
            <person name="Morin E."/>
            <person name="Salamov A."/>
            <person name="Lipzen A."/>
            <person name="Mereny Z."/>
            <person name="Hegedus B."/>
            <person name="Baldrian P."/>
            <person name="Stursova M."/>
            <person name="Weitz H."/>
            <person name="Taylor A."/>
            <person name="Grigoriev I.V."/>
            <person name="Nagy L.G."/>
            <person name="Martin F."/>
            <person name="Kauserud H."/>
        </authorList>
    </citation>
    <scope>NUCLEOTIDE SEQUENCE</scope>
    <source>
        <strain evidence="1">9284</strain>
    </source>
</reference>
<sequence>MAVALRLPTELCTVIFKLCLQYHGAYLAKPSPREAPLLLTHICRRWRDVCLDTPDLWTSIHFTTGSVELLKLWLSRTGDRLLDVTLNSVHTEKATQLLELIMIQAHRLRAIHLRLPRSVFSRVRGPFPVLERLSIWPGSRDTAAERIVIGDAPMLREARISALEFHSVHLPWAQLTTLHFHPYPFKGSANPIARCPALVNLRIAFSTTVSPSTYTLHHLRSLTLTAHSIMLAPELILPQLETLHIEEVYAFYYLIPSKIRAWLEGRGLSSLTLSTVAQSNADVLQGYLTNLPFSASLVHLKLVVGGFKTFTNEIQALLPANILPGLKHLEVDVRGASADDSELIFHPFFNVLRTQRFESLNLLLRASPGEASMETFRALAQDGMALRMQTCVGGYEVVRIFGTELEEDPPGW</sequence>
<accession>A0AAD7BMV0</accession>
<dbReference type="PANTHER" id="PTHR38926:SF5">
    <property type="entry name" value="F-BOX AND LEUCINE-RICH REPEAT PROTEIN 6"/>
    <property type="match status" value="1"/>
</dbReference>
<dbReference type="AlphaFoldDB" id="A0AAD7BMV0"/>
<name>A0AAD7BMV0_9AGAR</name>
<gene>
    <name evidence="1" type="ORF">FB45DRAFT_922291</name>
</gene>
<dbReference type="EMBL" id="JARKIF010000012">
    <property type="protein sequence ID" value="KAJ7625776.1"/>
    <property type="molecule type" value="Genomic_DNA"/>
</dbReference>